<organism evidence="1 2">
    <name type="scientific">Trifolium pratense</name>
    <name type="common">Red clover</name>
    <dbReference type="NCBI Taxonomy" id="57577"/>
    <lineage>
        <taxon>Eukaryota</taxon>
        <taxon>Viridiplantae</taxon>
        <taxon>Streptophyta</taxon>
        <taxon>Embryophyta</taxon>
        <taxon>Tracheophyta</taxon>
        <taxon>Spermatophyta</taxon>
        <taxon>Magnoliopsida</taxon>
        <taxon>eudicotyledons</taxon>
        <taxon>Gunneridae</taxon>
        <taxon>Pentapetalae</taxon>
        <taxon>rosids</taxon>
        <taxon>fabids</taxon>
        <taxon>Fabales</taxon>
        <taxon>Fabaceae</taxon>
        <taxon>Papilionoideae</taxon>
        <taxon>50 kb inversion clade</taxon>
        <taxon>NPAAA clade</taxon>
        <taxon>Hologalegina</taxon>
        <taxon>IRL clade</taxon>
        <taxon>Trifolieae</taxon>
        <taxon>Trifolium</taxon>
    </lineage>
</organism>
<dbReference type="EMBL" id="ASHM01012049">
    <property type="protein sequence ID" value="PNX94006.1"/>
    <property type="molecule type" value="Genomic_DNA"/>
</dbReference>
<gene>
    <name evidence="1" type="ORF">L195_g017171</name>
</gene>
<name>A0A2K3MTC8_TRIPR</name>
<protein>
    <submittedName>
        <fullName evidence="1">Uncharacterized protein</fullName>
    </submittedName>
</protein>
<evidence type="ECO:0000313" key="2">
    <source>
        <dbReference type="Proteomes" id="UP000236291"/>
    </source>
</evidence>
<feature type="non-terminal residue" evidence="1">
    <location>
        <position position="1"/>
    </location>
</feature>
<reference evidence="1 2" key="2">
    <citation type="journal article" date="2017" name="Front. Plant Sci.">
        <title>Gene Classification and Mining of Molecular Markers Useful in Red Clover (Trifolium pratense) Breeding.</title>
        <authorList>
            <person name="Istvanek J."/>
            <person name="Dluhosova J."/>
            <person name="Dluhos P."/>
            <person name="Patkova L."/>
            <person name="Nedelnik J."/>
            <person name="Repkova J."/>
        </authorList>
    </citation>
    <scope>NUCLEOTIDE SEQUENCE [LARGE SCALE GENOMIC DNA]</scope>
    <source>
        <strain evidence="2">cv. Tatra</strain>
        <tissue evidence="1">Young leaves</tissue>
    </source>
</reference>
<dbReference type="AlphaFoldDB" id="A0A2K3MTC8"/>
<sequence length="150" mass="16864">NRSPTMWSLSVKRLSGEELPPVLGIYTGNENSLLSVIEPYLIEHNAPFQKNNDMAGRFDKTSEAVKSWLQSREGREIEVGIASAPVEKMNSASSKKMRTRIVKIVVTTEELELLLGGPKKFQIQSRVAPVLRKCPKWLPSLPTTQEVQKF</sequence>
<evidence type="ECO:0000313" key="1">
    <source>
        <dbReference type="EMBL" id="PNX94006.1"/>
    </source>
</evidence>
<proteinExistence type="predicted"/>
<dbReference type="Proteomes" id="UP000236291">
    <property type="component" value="Unassembled WGS sequence"/>
</dbReference>
<reference evidence="1 2" key="1">
    <citation type="journal article" date="2014" name="Am. J. Bot.">
        <title>Genome assembly and annotation for red clover (Trifolium pratense; Fabaceae).</title>
        <authorList>
            <person name="Istvanek J."/>
            <person name="Jaros M."/>
            <person name="Krenek A."/>
            <person name="Repkova J."/>
        </authorList>
    </citation>
    <scope>NUCLEOTIDE SEQUENCE [LARGE SCALE GENOMIC DNA]</scope>
    <source>
        <strain evidence="2">cv. Tatra</strain>
        <tissue evidence="1">Young leaves</tissue>
    </source>
</reference>
<comment type="caution">
    <text evidence="1">The sequence shown here is derived from an EMBL/GenBank/DDBJ whole genome shotgun (WGS) entry which is preliminary data.</text>
</comment>
<accession>A0A2K3MTC8</accession>
<dbReference type="STRING" id="57577.A0A2K3MTC8"/>